<proteinExistence type="predicted"/>
<reference evidence="2" key="1">
    <citation type="submission" date="2023-03" db="EMBL/GenBank/DDBJ databases">
        <authorList>
            <person name="Julca I."/>
        </authorList>
    </citation>
    <scope>NUCLEOTIDE SEQUENCE</scope>
</reference>
<keyword evidence="3" id="KW-1185">Reference proteome</keyword>
<keyword evidence="1" id="KW-0812">Transmembrane</keyword>
<feature type="transmembrane region" description="Helical" evidence="1">
    <location>
        <begin position="20"/>
        <end position="41"/>
    </location>
</feature>
<gene>
    <name evidence="2" type="ORF">OLC1_LOCUS14735</name>
</gene>
<dbReference type="SUPFAM" id="SSF53448">
    <property type="entry name" value="Nucleotide-diphospho-sugar transferases"/>
    <property type="match status" value="1"/>
</dbReference>
<evidence type="ECO:0000313" key="2">
    <source>
        <dbReference type="EMBL" id="CAI9106193.1"/>
    </source>
</evidence>
<dbReference type="InterPro" id="IPR029044">
    <property type="entry name" value="Nucleotide-diphossugar_trans"/>
</dbReference>
<keyword evidence="1" id="KW-0472">Membrane</keyword>
<keyword evidence="1" id="KW-1133">Transmembrane helix</keyword>
<organism evidence="2 3">
    <name type="scientific">Oldenlandia corymbosa var. corymbosa</name>
    <dbReference type="NCBI Taxonomy" id="529605"/>
    <lineage>
        <taxon>Eukaryota</taxon>
        <taxon>Viridiplantae</taxon>
        <taxon>Streptophyta</taxon>
        <taxon>Embryophyta</taxon>
        <taxon>Tracheophyta</taxon>
        <taxon>Spermatophyta</taxon>
        <taxon>Magnoliopsida</taxon>
        <taxon>eudicotyledons</taxon>
        <taxon>Gunneridae</taxon>
        <taxon>Pentapetalae</taxon>
        <taxon>asterids</taxon>
        <taxon>lamiids</taxon>
        <taxon>Gentianales</taxon>
        <taxon>Rubiaceae</taxon>
        <taxon>Rubioideae</taxon>
        <taxon>Spermacoceae</taxon>
        <taxon>Hedyotis-Oldenlandia complex</taxon>
        <taxon>Oldenlandia</taxon>
    </lineage>
</organism>
<dbReference type="AlphaFoldDB" id="A0AAV1DET6"/>
<dbReference type="PANTHER" id="PTHR33604">
    <property type="entry name" value="OSJNBA0004B13.7 PROTEIN"/>
    <property type="match status" value="1"/>
</dbReference>
<evidence type="ECO:0000256" key="1">
    <source>
        <dbReference type="SAM" id="Phobius"/>
    </source>
</evidence>
<dbReference type="Proteomes" id="UP001161247">
    <property type="component" value="Chromosome 5"/>
</dbReference>
<evidence type="ECO:0000313" key="3">
    <source>
        <dbReference type="Proteomes" id="UP001161247"/>
    </source>
</evidence>
<dbReference type="EMBL" id="OX459122">
    <property type="protein sequence ID" value="CAI9106193.1"/>
    <property type="molecule type" value="Genomic_DNA"/>
</dbReference>
<sequence>MAKSPSPPPPLTSRRSSIPLYFYVYVVLFLSVILILIVHSFSGGPDCTPHRRPQTFFTRSSRVSTPRFSLVIKVLTYNRLPSLTRCLNSLALAHYDDFTQVHLHIYIDHFPLEYNDGRGSQDLDSKLDLSREILDFVDRFKWDFGDKLVHYRNLNVGLQSQWLEAWWPSSDDEFAFVVEDDLELSPYYFRFLKSLILNYYYNESNFNPMIYGASLQRPRFVPGKHGNKIQLDSGTELFLYQLVGTWGQLLFPRPWKEFRLWYDSHKAKGIKPILDGMVTTGWYKRMGERIWTPWFIKFIHARGYFNIYTNFKNEMALSVSHRDAGVNYGKSAGPDSYLMDENSYNSILELQPLSSLKWYDFCFREVIPHRIIKNFSQLRSVVPSTTKSDTVIIVDLQEVSEMSIRNLVCHFERLAIGNYILLGQKSNLLDDLARRGHPVVDVDQFLLPEMSIKSKGIQESGKKWLKDIMVHAIITRELLQGNHNVLLLDGNMVPLSSDLFYSSSSINDITVGQKNLVFMRSSSDSLKIWDDFINEITSMVDTLENKGSGSLFGNWVSQVGKVLDQKSVKYTKIDELQYGLYIDAIHNNQTNRGEGKKFVFWSPDIDPEAIEKKLIDLGMWAVDSELTCKAVVCHQS</sequence>
<accession>A0AAV1DET6</accession>
<name>A0AAV1DET6_OLDCO</name>
<protein>
    <submittedName>
        <fullName evidence="2">OLC1v1005278C1</fullName>
    </submittedName>
</protein>
<dbReference type="Gene3D" id="3.90.550.10">
    <property type="entry name" value="Spore Coat Polysaccharide Biosynthesis Protein SpsA, Chain A"/>
    <property type="match status" value="1"/>
</dbReference>
<dbReference type="PANTHER" id="PTHR33604:SF3">
    <property type="entry name" value="OSJNBA0004B13.7 PROTEIN"/>
    <property type="match status" value="1"/>
</dbReference>